<sequence>MASLGFFGAGAVDVSDSSDSDAEEEPPREEAADATKADGAKDADDDGTAKKDDDDDADDDSKKPSSSGLPSFLEVMKNTEGVAPSFTREGAMLANDGKPLDARVAKVAANAHGGDRAGFAGFAGAKIPDGPLVASVDLGVTRVREIPPRVADRLYGDNGRGLTEMRLQTGARLTLPPPDDFRTEDEAPRRVIISGSIEAVNACVDEIEDMVRQDKLSMTKNVICPAHCVGTVIGAGGFSIKSIQKETGCVVKILGDFGRGGPMTDEQIRAMSSTQGGIDRYGVATDAPERVVTVKGPPKMVQKAVQMVQARIDMALRESGWVTRDSLKREREERAMFGKGAKKKAATTEYGDADEWEIPEENTAVEEVRDVDE</sequence>
<protein>
    <submittedName>
        <fullName evidence="5">Predicted protein</fullName>
    </submittedName>
</protein>
<gene>
    <name evidence="5" type="ORF">MICPUCDRAFT_57211</name>
</gene>
<evidence type="ECO:0000256" key="1">
    <source>
        <dbReference type="ARBA" id="ARBA00022737"/>
    </source>
</evidence>
<feature type="compositionally biased region" description="Basic and acidic residues" evidence="3">
    <location>
        <begin position="28"/>
        <end position="52"/>
    </location>
</feature>
<dbReference type="GeneID" id="9683159"/>
<dbReference type="PANTHER" id="PTHR10288">
    <property type="entry name" value="KH DOMAIN CONTAINING RNA BINDING PROTEIN"/>
    <property type="match status" value="1"/>
</dbReference>
<dbReference type="OMA" id="CPAHCVG"/>
<dbReference type="GO" id="GO:0003723">
    <property type="term" value="F:RNA binding"/>
    <property type="evidence" value="ECO:0007669"/>
    <property type="project" value="UniProtKB-UniRule"/>
</dbReference>
<dbReference type="Gene3D" id="3.30.1370.10">
    <property type="entry name" value="K Homology domain, type 1"/>
    <property type="match status" value="2"/>
</dbReference>
<feature type="region of interest" description="Disordered" evidence="3">
    <location>
        <begin position="1"/>
        <end position="75"/>
    </location>
</feature>
<dbReference type="OrthoDB" id="442947at2759"/>
<name>C1MQ99_MICPC</name>
<dbReference type="Pfam" id="PF00013">
    <property type="entry name" value="KH_1"/>
    <property type="match status" value="2"/>
</dbReference>
<keyword evidence="6" id="KW-1185">Reference proteome</keyword>
<dbReference type="RefSeq" id="XP_003058090.1">
    <property type="nucleotide sequence ID" value="XM_003058044.1"/>
</dbReference>
<proteinExistence type="predicted"/>
<evidence type="ECO:0000259" key="4">
    <source>
        <dbReference type="SMART" id="SM00322"/>
    </source>
</evidence>
<reference evidence="5 6" key="1">
    <citation type="journal article" date="2009" name="Science">
        <title>Green evolution and dynamic adaptations revealed by genomes of the marine picoeukaryotes Micromonas.</title>
        <authorList>
            <person name="Worden A.Z."/>
            <person name="Lee J.H."/>
            <person name="Mock T."/>
            <person name="Rouze P."/>
            <person name="Simmons M.P."/>
            <person name="Aerts A.L."/>
            <person name="Allen A.E."/>
            <person name="Cuvelier M.L."/>
            <person name="Derelle E."/>
            <person name="Everett M.V."/>
            <person name="Foulon E."/>
            <person name="Grimwood J."/>
            <person name="Gundlach H."/>
            <person name="Henrissat B."/>
            <person name="Napoli C."/>
            <person name="McDonald S.M."/>
            <person name="Parker M.S."/>
            <person name="Rombauts S."/>
            <person name="Salamov A."/>
            <person name="Von Dassow P."/>
            <person name="Badger J.H."/>
            <person name="Coutinho P.M."/>
            <person name="Demir E."/>
            <person name="Dubchak I."/>
            <person name="Gentemann C."/>
            <person name="Eikrem W."/>
            <person name="Gready J.E."/>
            <person name="John U."/>
            <person name="Lanier W."/>
            <person name="Lindquist E.A."/>
            <person name="Lucas S."/>
            <person name="Mayer K.F."/>
            <person name="Moreau H."/>
            <person name="Not F."/>
            <person name="Otillar R."/>
            <person name="Panaud O."/>
            <person name="Pangilinan J."/>
            <person name="Paulsen I."/>
            <person name="Piegu B."/>
            <person name="Poliakov A."/>
            <person name="Robbens S."/>
            <person name="Schmutz J."/>
            <person name="Toulza E."/>
            <person name="Wyss T."/>
            <person name="Zelensky A."/>
            <person name="Zhou K."/>
            <person name="Armbrust E.V."/>
            <person name="Bhattacharya D."/>
            <person name="Goodenough U.W."/>
            <person name="Van de Peer Y."/>
            <person name="Grigoriev I.V."/>
        </authorList>
    </citation>
    <scope>NUCLEOTIDE SEQUENCE [LARGE SCALE GENOMIC DNA]</scope>
    <source>
        <strain evidence="5 6">CCMP1545</strain>
    </source>
</reference>
<keyword evidence="1" id="KW-0677">Repeat</keyword>
<accession>C1MQ99</accession>
<evidence type="ECO:0000313" key="5">
    <source>
        <dbReference type="EMBL" id="EEH58041.1"/>
    </source>
</evidence>
<dbReference type="InterPro" id="IPR036612">
    <property type="entry name" value="KH_dom_type_1_sf"/>
</dbReference>
<dbReference type="InterPro" id="IPR004087">
    <property type="entry name" value="KH_dom"/>
</dbReference>
<dbReference type="Proteomes" id="UP000001876">
    <property type="component" value="Unassembled WGS sequence"/>
</dbReference>
<evidence type="ECO:0000256" key="3">
    <source>
        <dbReference type="SAM" id="MobiDB-lite"/>
    </source>
</evidence>
<dbReference type="KEGG" id="mpp:MICPUCDRAFT_57211"/>
<organism evidence="6">
    <name type="scientific">Micromonas pusilla (strain CCMP1545)</name>
    <name type="common">Picoplanktonic green alga</name>
    <dbReference type="NCBI Taxonomy" id="564608"/>
    <lineage>
        <taxon>Eukaryota</taxon>
        <taxon>Viridiplantae</taxon>
        <taxon>Chlorophyta</taxon>
        <taxon>Mamiellophyceae</taxon>
        <taxon>Mamiellales</taxon>
        <taxon>Mamiellaceae</taxon>
        <taxon>Micromonas</taxon>
    </lineage>
</organism>
<dbReference type="EMBL" id="GG663738">
    <property type="protein sequence ID" value="EEH58041.1"/>
    <property type="molecule type" value="Genomic_DNA"/>
</dbReference>
<feature type="domain" description="K Homology" evidence="4">
    <location>
        <begin position="216"/>
        <end position="313"/>
    </location>
</feature>
<dbReference type="SUPFAM" id="SSF54791">
    <property type="entry name" value="Eukaryotic type KH-domain (KH-domain type I)"/>
    <property type="match status" value="2"/>
</dbReference>
<keyword evidence="2" id="KW-0694">RNA-binding</keyword>
<evidence type="ECO:0000313" key="6">
    <source>
        <dbReference type="Proteomes" id="UP000001876"/>
    </source>
</evidence>
<feature type="compositionally biased region" description="Acidic residues" evidence="3">
    <location>
        <begin position="16"/>
        <end position="27"/>
    </location>
</feature>
<evidence type="ECO:0000256" key="2">
    <source>
        <dbReference type="PROSITE-ProRule" id="PRU00117"/>
    </source>
</evidence>
<dbReference type="PROSITE" id="PS50084">
    <property type="entry name" value="KH_TYPE_1"/>
    <property type="match status" value="2"/>
</dbReference>
<dbReference type="SMART" id="SM00322">
    <property type="entry name" value="KH"/>
    <property type="match status" value="2"/>
</dbReference>
<dbReference type="AlphaFoldDB" id="C1MQ99"/>
<dbReference type="CDD" id="cd00105">
    <property type="entry name" value="KH-I"/>
    <property type="match status" value="2"/>
</dbReference>
<feature type="domain" description="K Homology" evidence="4">
    <location>
        <begin position="138"/>
        <end position="212"/>
    </location>
</feature>
<dbReference type="InterPro" id="IPR004088">
    <property type="entry name" value="KH_dom_type_1"/>
</dbReference>